<gene>
    <name evidence="1" type="ORF">CFBP5507_17700</name>
</gene>
<reference evidence="1" key="1">
    <citation type="submission" date="2022-10" db="EMBL/GenBank/DDBJ databases">
        <title>Complete genome sequence of Agrobacterium salinitolerans CFBP5507.</title>
        <authorList>
            <person name="Tchabashvili S."/>
            <person name="Yen H.-C."/>
            <person name="Haryono M."/>
            <person name="Lin Y.-C."/>
            <person name="Lai E.-M."/>
            <person name="Kuo C.-H."/>
        </authorList>
    </citation>
    <scope>NUCLEOTIDE SEQUENCE</scope>
    <source>
        <strain evidence="1">CFBP5507</strain>
    </source>
</reference>
<dbReference type="EMBL" id="CP109969">
    <property type="protein sequence ID" value="UYZ09524.1"/>
    <property type="molecule type" value="Genomic_DNA"/>
</dbReference>
<dbReference type="Proteomes" id="UP000298735">
    <property type="component" value="Chromosome Linear"/>
</dbReference>
<dbReference type="RefSeq" id="WP_246666586.1">
    <property type="nucleotide sequence ID" value="NZ_CP109969.1"/>
</dbReference>
<organism evidence="1 2">
    <name type="scientific">Agrobacterium salinitolerans</name>
    <dbReference type="NCBI Taxonomy" id="1183413"/>
    <lineage>
        <taxon>Bacteria</taxon>
        <taxon>Pseudomonadati</taxon>
        <taxon>Pseudomonadota</taxon>
        <taxon>Alphaproteobacteria</taxon>
        <taxon>Hyphomicrobiales</taxon>
        <taxon>Rhizobiaceae</taxon>
        <taxon>Rhizobium/Agrobacterium group</taxon>
        <taxon>Agrobacterium</taxon>
    </lineage>
</organism>
<accession>A0A9X9PAT4</accession>
<dbReference type="AlphaFoldDB" id="A0A9X9PAT4"/>
<proteinExistence type="predicted"/>
<name>A0A9X9PAT4_9HYPH</name>
<sequence>MTALSLAELCGVDVAALRGDAEIFAPDGSVDAEDHARFVRAIDTAPSWQRSKTCASAALSVVPTAGI</sequence>
<dbReference type="KEGG" id="asal:CFBP5507_17700"/>
<evidence type="ECO:0000313" key="2">
    <source>
        <dbReference type="Proteomes" id="UP000298735"/>
    </source>
</evidence>
<evidence type="ECO:0000313" key="1">
    <source>
        <dbReference type="EMBL" id="UYZ09524.1"/>
    </source>
</evidence>
<protein>
    <submittedName>
        <fullName evidence="1">Uncharacterized protein</fullName>
    </submittedName>
</protein>